<gene>
    <name evidence="3" type="ORF">JOE42_003239</name>
</gene>
<sequence length="203" mass="20938">MTISRRPGTRRAPAVLLVLTAVALLAGCSSTVTGTPVAQQGSVPASEVPELPNDSILPPVPTTPSGTGGDVSIDAQAGDCVRLGGTVDEATIEEAACGSPESNYRVVSAEVSTDFCPGDVDQTYYETLAGVEQGALCLDIDFVVGGCMDLGTPDPERSDCDAPMIDGVRVVDVLQGTTDASECPSSSSYVYDERAFVVCLDEQ</sequence>
<feature type="compositionally biased region" description="Polar residues" evidence="1">
    <location>
        <begin position="34"/>
        <end position="43"/>
    </location>
</feature>
<protein>
    <recommendedName>
        <fullName evidence="5">LppU protein</fullName>
    </recommendedName>
</protein>
<evidence type="ECO:0008006" key="5">
    <source>
        <dbReference type="Google" id="ProtNLM"/>
    </source>
</evidence>
<proteinExistence type="predicted"/>
<feature type="signal peptide" evidence="2">
    <location>
        <begin position="1"/>
        <end position="34"/>
    </location>
</feature>
<evidence type="ECO:0000256" key="1">
    <source>
        <dbReference type="SAM" id="MobiDB-lite"/>
    </source>
</evidence>
<evidence type="ECO:0000256" key="2">
    <source>
        <dbReference type="SAM" id="SignalP"/>
    </source>
</evidence>
<keyword evidence="2" id="KW-0732">Signal</keyword>
<dbReference type="EMBL" id="JAFBBK010000001">
    <property type="protein sequence ID" value="MBM7416506.1"/>
    <property type="molecule type" value="Genomic_DNA"/>
</dbReference>
<comment type="caution">
    <text evidence="3">The sequence shown here is derived from an EMBL/GenBank/DDBJ whole genome shotgun (WGS) entry which is preliminary data.</text>
</comment>
<accession>A0ABS2KYY9</accession>
<feature type="chain" id="PRO_5046897059" description="LppU protein" evidence="2">
    <location>
        <begin position="35"/>
        <end position="203"/>
    </location>
</feature>
<feature type="region of interest" description="Disordered" evidence="1">
    <location>
        <begin position="34"/>
        <end position="71"/>
    </location>
</feature>
<dbReference type="Proteomes" id="UP000703038">
    <property type="component" value="Unassembled WGS sequence"/>
</dbReference>
<dbReference type="RefSeq" id="WP_204869296.1">
    <property type="nucleotide sequence ID" value="NZ_JAFBBK010000001.1"/>
</dbReference>
<name>A0ABS2KYY9_9NOCA</name>
<evidence type="ECO:0000313" key="3">
    <source>
        <dbReference type="EMBL" id="MBM7416506.1"/>
    </source>
</evidence>
<keyword evidence="4" id="KW-1185">Reference proteome</keyword>
<dbReference type="PROSITE" id="PS51257">
    <property type="entry name" value="PROKAR_LIPOPROTEIN"/>
    <property type="match status" value="1"/>
</dbReference>
<organism evidence="3 4">
    <name type="scientific">Rhodococcoides corynebacterioides</name>
    <dbReference type="NCBI Taxonomy" id="53972"/>
    <lineage>
        <taxon>Bacteria</taxon>
        <taxon>Bacillati</taxon>
        <taxon>Actinomycetota</taxon>
        <taxon>Actinomycetes</taxon>
        <taxon>Mycobacteriales</taxon>
        <taxon>Nocardiaceae</taxon>
        <taxon>Rhodococcoides</taxon>
    </lineage>
</organism>
<evidence type="ECO:0000313" key="4">
    <source>
        <dbReference type="Proteomes" id="UP000703038"/>
    </source>
</evidence>
<reference evidence="3 4" key="1">
    <citation type="submission" date="2021-01" db="EMBL/GenBank/DDBJ databases">
        <title>Genomics of switchgrass bacterial isolates.</title>
        <authorList>
            <person name="Shade A."/>
        </authorList>
    </citation>
    <scope>NUCLEOTIDE SEQUENCE [LARGE SCALE GENOMIC DNA]</scope>
    <source>
        <strain evidence="3 4">PvP111</strain>
    </source>
</reference>